<sequence>MKPAMAALTVAAFLTLLVDVGGGHRDGVALLPGFLFAVAATLGFAWVERRGFRYAYVATLFGLGFAVFVLSAASVGATLMLVVLVIQATLLLPVAAVAVVVVLLPFFHTGMALAEGLREGIGLFAVGAFAAVVTKLLMRERDARTALAQAQLKVEALATLEERNRVARDIHDGLGHALTVVQMQIKAARAVLAAEPARADDMLGKAQEQAEEALREVRRSVGALRAERPPVPLPEALRALTESAGLPAALDVRGDRRPLPAEAEESLVRAAQEGLTNVRKHARATRAELVLDFSDPSRVRLEVRDNGAGVTTADGPGGFGLLGLRERAAQLGGRLTLDSAPGAGATLRMEVPG</sequence>
<evidence type="ECO:0000256" key="4">
    <source>
        <dbReference type="ARBA" id="ARBA00012438"/>
    </source>
</evidence>
<protein>
    <recommendedName>
        <fullName evidence="5">Oxygen sensor histidine kinase NreB</fullName>
        <ecNumber evidence="4">2.7.13.3</ecNumber>
    </recommendedName>
    <alternativeName>
        <fullName evidence="15">Nitrogen regulation protein B</fullName>
    </alternativeName>
</protein>
<comment type="caution">
    <text evidence="18">The sequence shown here is derived from an EMBL/GenBank/DDBJ whole genome shotgun (WGS) entry which is preliminary data.</text>
</comment>
<evidence type="ECO:0000256" key="11">
    <source>
        <dbReference type="ARBA" id="ARBA00023004"/>
    </source>
</evidence>
<keyword evidence="8" id="KW-0808">Transferase</keyword>
<reference evidence="18" key="1">
    <citation type="submission" date="2022-11" db="EMBL/GenBank/DDBJ databases">
        <authorList>
            <person name="Somphong A."/>
            <person name="Phongsopitanun W."/>
        </authorList>
    </citation>
    <scope>NUCLEOTIDE SEQUENCE</scope>
    <source>
        <strain evidence="18">Pm04-4</strain>
    </source>
</reference>
<keyword evidence="13" id="KW-0411">Iron-sulfur</keyword>
<dbReference type="CDD" id="cd16917">
    <property type="entry name" value="HATPase_UhpB-NarQ-NarX-like"/>
    <property type="match status" value="1"/>
</dbReference>
<dbReference type="GO" id="GO:0016301">
    <property type="term" value="F:kinase activity"/>
    <property type="evidence" value="ECO:0007669"/>
    <property type="project" value="UniProtKB-KW"/>
</dbReference>
<feature type="transmembrane region" description="Helical" evidence="16">
    <location>
        <begin position="120"/>
        <end position="138"/>
    </location>
</feature>
<comment type="function">
    <text evidence="14">Member of the two-component regulatory system NreB/NreC involved in the control of dissimilatory nitrate/nitrite reduction in response to oxygen. NreB functions as a direct oxygen sensor histidine kinase which is autophosphorylated, in the absence of oxygen, probably at the conserved histidine residue, and transfers its phosphate group probably to a conserved aspartate residue of NreC. NreB/NreC activates the expression of the nitrate (narGHJI) and nitrite (nir) reductase operons, as well as the putative nitrate transporter gene narT.</text>
</comment>
<dbReference type="Pfam" id="PF02518">
    <property type="entry name" value="HATPase_c"/>
    <property type="match status" value="1"/>
</dbReference>
<evidence type="ECO:0000256" key="12">
    <source>
        <dbReference type="ARBA" id="ARBA00023012"/>
    </source>
</evidence>
<keyword evidence="11" id="KW-0408">Iron</keyword>
<dbReference type="SUPFAM" id="SSF55874">
    <property type="entry name" value="ATPase domain of HSP90 chaperone/DNA topoisomerase II/histidine kinase"/>
    <property type="match status" value="1"/>
</dbReference>
<comment type="cofactor">
    <cofactor evidence="2">
        <name>[4Fe-4S] cluster</name>
        <dbReference type="ChEBI" id="CHEBI:49883"/>
    </cofactor>
</comment>
<evidence type="ECO:0000256" key="13">
    <source>
        <dbReference type="ARBA" id="ARBA00023014"/>
    </source>
</evidence>
<evidence type="ECO:0000256" key="8">
    <source>
        <dbReference type="ARBA" id="ARBA00022679"/>
    </source>
</evidence>
<dbReference type="PANTHER" id="PTHR24421">
    <property type="entry name" value="NITRATE/NITRITE SENSOR PROTEIN NARX-RELATED"/>
    <property type="match status" value="1"/>
</dbReference>
<evidence type="ECO:0000256" key="6">
    <source>
        <dbReference type="ARBA" id="ARBA00022485"/>
    </source>
</evidence>
<dbReference type="RefSeq" id="WP_267563052.1">
    <property type="nucleotide sequence ID" value="NZ_JAPNTZ010000004.1"/>
</dbReference>
<dbReference type="InterPro" id="IPR011712">
    <property type="entry name" value="Sig_transdc_His_kin_sub3_dim/P"/>
</dbReference>
<dbReference type="InterPro" id="IPR003594">
    <property type="entry name" value="HATPase_dom"/>
</dbReference>
<evidence type="ECO:0000256" key="1">
    <source>
        <dbReference type="ARBA" id="ARBA00000085"/>
    </source>
</evidence>
<keyword evidence="7" id="KW-0963">Cytoplasm</keyword>
<dbReference type="Gene3D" id="1.20.5.1930">
    <property type="match status" value="1"/>
</dbReference>
<feature type="transmembrane region" description="Helical" evidence="16">
    <location>
        <begin position="79"/>
        <end position="108"/>
    </location>
</feature>
<feature type="domain" description="Histidine kinase" evidence="17">
    <location>
        <begin position="267"/>
        <end position="353"/>
    </location>
</feature>
<dbReference type="PROSITE" id="PS50109">
    <property type="entry name" value="HIS_KIN"/>
    <property type="match status" value="1"/>
</dbReference>
<dbReference type="EMBL" id="JAPNTZ010000004">
    <property type="protein sequence ID" value="MCY1138990.1"/>
    <property type="molecule type" value="Genomic_DNA"/>
</dbReference>
<comment type="subcellular location">
    <subcellularLocation>
        <location evidence="3">Cytoplasm</location>
    </subcellularLocation>
</comment>
<dbReference type="Gene3D" id="3.30.565.10">
    <property type="entry name" value="Histidine kinase-like ATPase, C-terminal domain"/>
    <property type="match status" value="1"/>
</dbReference>
<evidence type="ECO:0000256" key="10">
    <source>
        <dbReference type="ARBA" id="ARBA00022777"/>
    </source>
</evidence>
<keyword evidence="16" id="KW-1133">Transmembrane helix</keyword>
<evidence type="ECO:0000256" key="2">
    <source>
        <dbReference type="ARBA" id="ARBA00001966"/>
    </source>
</evidence>
<keyword evidence="16" id="KW-0812">Transmembrane</keyword>
<dbReference type="Proteomes" id="UP001151002">
    <property type="component" value="Unassembled WGS sequence"/>
</dbReference>
<evidence type="ECO:0000313" key="18">
    <source>
        <dbReference type="EMBL" id="MCY1138990.1"/>
    </source>
</evidence>
<keyword evidence="9" id="KW-0479">Metal-binding</keyword>
<evidence type="ECO:0000256" key="14">
    <source>
        <dbReference type="ARBA" id="ARBA00024827"/>
    </source>
</evidence>
<evidence type="ECO:0000256" key="9">
    <source>
        <dbReference type="ARBA" id="ARBA00022723"/>
    </source>
</evidence>
<evidence type="ECO:0000256" key="16">
    <source>
        <dbReference type="SAM" id="Phobius"/>
    </source>
</evidence>
<keyword evidence="12" id="KW-0902">Two-component regulatory system</keyword>
<evidence type="ECO:0000256" key="7">
    <source>
        <dbReference type="ARBA" id="ARBA00022490"/>
    </source>
</evidence>
<dbReference type="InterPro" id="IPR050482">
    <property type="entry name" value="Sensor_HK_TwoCompSys"/>
</dbReference>
<name>A0ABT4AZZ1_9ACTN</name>
<evidence type="ECO:0000259" key="17">
    <source>
        <dbReference type="PROSITE" id="PS50109"/>
    </source>
</evidence>
<evidence type="ECO:0000256" key="15">
    <source>
        <dbReference type="ARBA" id="ARBA00030800"/>
    </source>
</evidence>
<dbReference type="Pfam" id="PF07730">
    <property type="entry name" value="HisKA_3"/>
    <property type="match status" value="1"/>
</dbReference>
<organism evidence="18 19">
    <name type="scientific">Paractinoplanes pyxinae</name>
    <dbReference type="NCBI Taxonomy" id="2997416"/>
    <lineage>
        <taxon>Bacteria</taxon>
        <taxon>Bacillati</taxon>
        <taxon>Actinomycetota</taxon>
        <taxon>Actinomycetes</taxon>
        <taxon>Micromonosporales</taxon>
        <taxon>Micromonosporaceae</taxon>
        <taxon>Paractinoplanes</taxon>
    </lineage>
</organism>
<proteinExistence type="predicted"/>
<keyword evidence="16" id="KW-0472">Membrane</keyword>
<dbReference type="InterPro" id="IPR004358">
    <property type="entry name" value="Sig_transdc_His_kin-like_C"/>
</dbReference>
<comment type="catalytic activity">
    <reaction evidence="1">
        <text>ATP + protein L-histidine = ADP + protein N-phospho-L-histidine.</text>
        <dbReference type="EC" id="2.7.13.3"/>
    </reaction>
</comment>
<keyword evidence="6" id="KW-0004">4Fe-4S</keyword>
<dbReference type="InterPro" id="IPR036890">
    <property type="entry name" value="HATPase_C_sf"/>
</dbReference>
<feature type="transmembrane region" description="Helical" evidence="16">
    <location>
        <begin position="54"/>
        <end position="73"/>
    </location>
</feature>
<gene>
    <name evidence="18" type="ORF">OWR29_13355</name>
</gene>
<keyword evidence="10 18" id="KW-0418">Kinase</keyword>
<accession>A0ABT4AZZ1</accession>
<evidence type="ECO:0000313" key="19">
    <source>
        <dbReference type="Proteomes" id="UP001151002"/>
    </source>
</evidence>
<evidence type="ECO:0000256" key="5">
    <source>
        <dbReference type="ARBA" id="ARBA00017322"/>
    </source>
</evidence>
<keyword evidence="19" id="KW-1185">Reference proteome</keyword>
<feature type="transmembrane region" description="Helical" evidence="16">
    <location>
        <begin position="30"/>
        <end position="47"/>
    </location>
</feature>
<dbReference type="InterPro" id="IPR005467">
    <property type="entry name" value="His_kinase_dom"/>
</dbReference>
<evidence type="ECO:0000256" key="3">
    <source>
        <dbReference type="ARBA" id="ARBA00004496"/>
    </source>
</evidence>
<dbReference type="EC" id="2.7.13.3" evidence="4"/>
<dbReference type="PRINTS" id="PR00344">
    <property type="entry name" value="BCTRLSENSOR"/>
</dbReference>